<feature type="compositionally biased region" description="Polar residues" evidence="1">
    <location>
        <begin position="194"/>
        <end position="208"/>
    </location>
</feature>
<proteinExistence type="predicted"/>
<dbReference type="EMBL" id="KN837355">
    <property type="protein sequence ID" value="KIJ26827.1"/>
    <property type="molecule type" value="Genomic_DNA"/>
</dbReference>
<feature type="region of interest" description="Disordered" evidence="1">
    <location>
        <begin position="452"/>
        <end position="507"/>
    </location>
</feature>
<keyword evidence="3" id="KW-1185">Reference proteome</keyword>
<dbReference type="Proteomes" id="UP000054279">
    <property type="component" value="Unassembled WGS sequence"/>
</dbReference>
<reference evidence="2 3" key="1">
    <citation type="submission" date="2014-06" db="EMBL/GenBank/DDBJ databases">
        <title>Evolutionary Origins and Diversification of the Mycorrhizal Mutualists.</title>
        <authorList>
            <consortium name="DOE Joint Genome Institute"/>
            <consortium name="Mycorrhizal Genomics Consortium"/>
            <person name="Kohler A."/>
            <person name="Kuo A."/>
            <person name="Nagy L.G."/>
            <person name="Floudas D."/>
            <person name="Copeland A."/>
            <person name="Barry K.W."/>
            <person name="Cichocki N."/>
            <person name="Veneault-Fourrey C."/>
            <person name="LaButti K."/>
            <person name="Lindquist E.A."/>
            <person name="Lipzen A."/>
            <person name="Lundell T."/>
            <person name="Morin E."/>
            <person name="Murat C."/>
            <person name="Riley R."/>
            <person name="Ohm R."/>
            <person name="Sun H."/>
            <person name="Tunlid A."/>
            <person name="Henrissat B."/>
            <person name="Grigoriev I.V."/>
            <person name="Hibbett D.S."/>
            <person name="Martin F."/>
        </authorList>
    </citation>
    <scope>NUCLEOTIDE SEQUENCE [LARGE SCALE GENOMIC DNA]</scope>
    <source>
        <strain evidence="2 3">SS14</strain>
    </source>
</reference>
<gene>
    <name evidence="2" type="ORF">M422DRAFT_272030</name>
</gene>
<feature type="compositionally biased region" description="Polar residues" evidence="1">
    <location>
        <begin position="472"/>
        <end position="507"/>
    </location>
</feature>
<evidence type="ECO:0000313" key="2">
    <source>
        <dbReference type="EMBL" id="KIJ26827.1"/>
    </source>
</evidence>
<accession>A0A0C9UCF6</accession>
<evidence type="ECO:0000256" key="1">
    <source>
        <dbReference type="SAM" id="MobiDB-lite"/>
    </source>
</evidence>
<sequence>MRLSLPLDSPFLAKEDDIDELDLNTLIIDDETTERQRESIHQEVISRRHHNLTHIILVWLEELDPTLYPPRVHSVSTRDDINLSTLRLLRRFVAGASHDKTFKPERTTLAPLVLRHPTYQPVNIAAIVYETRKTFLRARPVPQWVTDYFELDTLLSTISPSPPLSPPTASPPPSPPPPTSPYPSPPLSPGFHTPLSSPQVSPSDSPNLRINMMSAVPTFGGGMKENGWDWLKEIKAHFADARIMTDQARCEYFELKLRTDTARRFEELPEVVCTDWKALEGEWKRMYPARNTYLNTTKDIDEFYDLRISDKDLTSRITESSSDGDHKWAIAQFTEKLHYLGARVNDASETSKGRHVFRHLPPLIRDRLPPYGAQGPELERLCTDLAALDHAYIAKLASQQERIQSQLDSITRFSAQSNITPQRAAFQPRQPPANFSNFSSSTFNATQTNISAPAPFMTQSDPQARTNHPLRTLTNNSAFNNTALPNEATKTASSQAHNSFDTSPEGI</sequence>
<evidence type="ECO:0000313" key="3">
    <source>
        <dbReference type="Proteomes" id="UP000054279"/>
    </source>
</evidence>
<name>A0A0C9UCF6_SPHS4</name>
<organism evidence="2 3">
    <name type="scientific">Sphaerobolus stellatus (strain SS14)</name>
    <dbReference type="NCBI Taxonomy" id="990650"/>
    <lineage>
        <taxon>Eukaryota</taxon>
        <taxon>Fungi</taxon>
        <taxon>Dikarya</taxon>
        <taxon>Basidiomycota</taxon>
        <taxon>Agaricomycotina</taxon>
        <taxon>Agaricomycetes</taxon>
        <taxon>Phallomycetidae</taxon>
        <taxon>Geastrales</taxon>
        <taxon>Sphaerobolaceae</taxon>
        <taxon>Sphaerobolus</taxon>
    </lineage>
</organism>
<feature type="region of interest" description="Disordered" evidence="1">
    <location>
        <begin position="160"/>
        <end position="208"/>
    </location>
</feature>
<protein>
    <submittedName>
        <fullName evidence="2">Uncharacterized protein</fullName>
    </submittedName>
</protein>
<dbReference type="AlphaFoldDB" id="A0A0C9UCF6"/>
<feature type="compositionally biased region" description="Pro residues" evidence="1">
    <location>
        <begin position="160"/>
        <end position="188"/>
    </location>
</feature>
<feature type="compositionally biased region" description="Polar residues" evidence="1">
    <location>
        <begin position="457"/>
        <end position="466"/>
    </location>
</feature>
<dbReference type="HOGENOM" id="CLU_022676_0_0_1"/>